<dbReference type="InterPro" id="IPR037257">
    <property type="entry name" value="T2SS_E_N_sf"/>
</dbReference>
<dbReference type="Proteomes" id="UP000051124">
    <property type="component" value="Unassembled WGS sequence"/>
</dbReference>
<dbReference type="InterPro" id="IPR007831">
    <property type="entry name" value="T2SS_GspE_N"/>
</dbReference>
<organism evidence="7 8">
    <name type="scientific">candidate division TA06 bacterium DG_26</name>
    <dbReference type="NCBI Taxonomy" id="1703771"/>
    <lineage>
        <taxon>Bacteria</taxon>
        <taxon>Bacteria division TA06</taxon>
    </lineage>
</organism>
<dbReference type="PATRIC" id="fig|1703771.3.peg.1681"/>
<keyword evidence="3" id="KW-0963">Cytoplasm</keyword>
<dbReference type="EMBL" id="LIZT01000045">
    <property type="protein sequence ID" value="KPJ49724.1"/>
    <property type="molecule type" value="Genomic_DNA"/>
</dbReference>
<dbReference type="Pfam" id="PF00437">
    <property type="entry name" value="T2SSE"/>
    <property type="match status" value="1"/>
</dbReference>
<protein>
    <submittedName>
        <fullName evidence="7">Type II secretion system protein E</fullName>
    </submittedName>
</protein>
<dbReference type="SUPFAM" id="SSF52540">
    <property type="entry name" value="P-loop containing nucleoside triphosphate hydrolases"/>
    <property type="match status" value="1"/>
</dbReference>
<comment type="subcellular location">
    <subcellularLocation>
        <location evidence="1">Cytoplasm</location>
    </subcellularLocation>
</comment>
<comment type="similarity">
    <text evidence="2">Belongs to the GSP E family.</text>
</comment>
<dbReference type="FunFam" id="3.40.50.300:FF:000398">
    <property type="entry name" value="Type IV pilus assembly ATPase PilB"/>
    <property type="match status" value="1"/>
</dbReference>
<dbReference type="CDD" id="cd01129">
    <property type="entry name" value="PulE-GspE-like"/>
    <property type="match status" value="1"/>
</dbReference>
<evidence type="ECO:0000256" key="4">
    <source>
        <dbReference type="ARBA" id="ARBA00022741"/>
    </source>
</evidence>
<dbReference type="GO" id="GO:0005524">
    <property type="term" value="F:ATP binding"/>
    <property type="evidence" value="ECO:0007669"/>
    <property type="project" value="UniProtKB-KW"/>
</dbReference>
<dbReference type="InterPro" id="IPR001482">
    <property type="entry name" value="T2SS/T4SS_dom"/>
</dbReference>
<dbReference type="Gene3D" id="3.40.50.300">
    <property type="entry name" value="P-loop containing nucleotide triphosphate hydrolases"/>
    <property type="match status" value="1"/>
</dbReference>
<evidence type="ECO:0000256" key="3">
    <source>
        <dbReference type="ARBA" id="ARBA00022490"/>
    </source>
</evidence>
<evidence type="ECO:0000256" key="1">
    <source>
        <dbReference type="ARBA" id="ARBA00004496"/>
    </source>
</evidence>
<evidence type="ECO:0000256" key="2">
    <source>
        <dbReference type="ARBA" id="ARBA00006611"/>
    </source>
</evidence>
<dbReference type="FunFam" id="3.30.300.160:FF:000002">
    <property type="entry name" value="Type II secretion system protein E"/>
    <property type="match status" value="1"/>
</dbReference>
<dbReference type="PANTHER" id="PTHR30258:SF1">
    <property type="entry name" value="PROTEIN TRANSPORT PROTEIN HOFB HOMOLOG"/>
    <property type="match status" value="1"/>
</dbReference>
<dbReference type="FunFam" id="3.30.450.90:FF:000001">
    <property type="entry name" value="Type II secretion system ATPase GspE"/>
    <property type="match status" value="1"/>
</dbReference>
<reference evidence="7 8" key="1">
    <citation type="journal article" date="2015" name="Microbiome">
        <title>Genomic resolution of linkages in carbon, nitrogen, and sulfur cycling among widespread estuary sediment bacteria.</title>
        <authorList>
            <person name="Baker B.J."/>
            <person name="Lazar C.S."/>
            <person name="Teske A.P."/>
            <person name="Dick G.J."/>
        </authorList>
    </citation>
    <scope>NUCLEOTIDE SEQUENCE [LARGE SCALE GENOMIC DNA]</scope>
    <source>
        <strain evidence="7">DG_26</strain>
    </source>
</reference>
<dbReference type="InterPro" id="IPR027417">
    <property type="entry name" value="P-loop_NTPase"/>
</dbReference>
<keyword evidence="5" id="KW-0067">ATP-binding</keyword>
<evidence type="ECO:0000313" key="7">
    <source>
        <dbReference type="EMBL" id="KPJ49724.1"/>
    </source>
</evidence>
<proteinExistence type="inferred from homology"/>
<evidence type="ECO:0000256" key="5">
    <source>
        <dbReference type="ARBA" id="ARBA00022840"/>
    </source>
</evidence>
<evidence type="ECO:0000259" key="6">
    <source>
        <dbReference type="SMART" id="SM00382"/>
    </source>
</evidence>
<dbReference type="InterPro" id="IPR013374">
    <property type="entry name" value="ATPase_typ4_pilus-assembl_PilB"/>
</dbReference>
<evidence type="ECO:0000313" key="8">
    <source>
        <dbReference type="Proteomes" id="UP000051124"/>
    </source>
</evidence>
<dbReference type="SUPFAM" id="SSF160246">
    <property type="entry name" value="EspE N-terminal domain-like"/>
    <property type="match status" value="1"/>
</dbReference>
<dbReference type="SMART" id="SM00382">
    <property type="entry name" value="AAA"/>
    <property type="match status" value="1"/>
</dbReference>
<feature type="domain" description="AAA+ ATPase" evidence="6">
    <location>
        <begin position="324"/>
        <end position="445"/>
    </location>
</feature>
<keyword evidence="4" id="KW-0547">Nucleotide-binding</keyword>
<accession>A0A0S7WJD6</accession>
<dbReference type="NCBIfam" id="TIGR02538">
    <property type="entry name" value="type_IV_pilB"/>
    <property type="match status" value="1"/>
</dbReference>
<dbReference type="PANTHER" id="PTHR30258">
    <property type="entry name" value="TYPE II SECRETION SYSTEM PROTEIN GSPE-RELATED"/>
    <property type="match status" value="1"/>
</dbReference>
<comment type="caution">
    <text evidence="7">The sequence shown here is derived from an EMBL/GenBank/DDBJ whole genome shotgun (WGS) entry which is preliminary data.</text>
</comment>
<dbReference type="Pfam" id="PF05157">
    <property type="entry name" value="MshEN"/>
    <property type="match status" value="1"/>
</dbReference>
<dbReference type="InterPro" id="IPR003593">
    <property type="entry name" value="AAA+_ATPase"/>
</dbReference>
<dbReference type="Gene3D" id="3.30.300.160">
    <property type="entry name" value="Type II secretion system, protein E, N-terminal domain"/>
    <property type="match status" value="1"/>
</dbReference>
<name>A0A0S7WJD6_UNCT6</name>
<gene>
    <name evidence="7" type="ORF">AMJ40_04925</name>
</gene>
<dbReference type="Gene3D" id="3.30.450.90">
    <property type="match status" value="1"/>
</dbReference>
<dbReference type="GO" id="GO:0005886">
    <property type="term" value="C:plasma membrane"/>
    <property type="evidence" value="ECO:0007669"/>
    <property type="project" value="TreeGrafter"/>
</dbReference>
<dbReference type="GO" id="GO:0016887">
    <property type="term" value="F:ATP hydrolysis activity"/>
    <property type="evidence" value="ECO:0007669"/>
    <property type="project" value="InterPro"/>
</dbReference>
<dbReference type="GO" id="GO:0005737">
    <property type="term" value="C:cytoplasm"/>
    <property type="evidence" value="ECO:0007669"/>
    <property type="project" value="UniProtKB-SubCell"/>
</dbReference>
<sequence>MAADKIGLALFRSGLITREQLEQVTREQEETRLSFPACSIKLGVLTEDELASFLAKHFNTRLADLSTKEMDSSVLSLIPNDVAVRHQVIPVERRGKVLTLAMSDPSDLSAIEDVRFITGLEVIPVIAKESELKQVLSEHYQVETQIESIQEDIAPEVFEETGELELLETGEESEETDISRLIADGKSTPIVSLVNFLITDAVLKGASDIHIEPYERVLRIRFRVDGILREVMSPPFRLKDAVISRVKIMTGTMDIAERRVPQDGRIKVAVKDKLVDLRVSVIPTLYGEKCVMRILDKSSLMLDMQDLGFEAEDLARFEAAIAKPYGIVLVTGPTGSGKSTTLYSALNKLNQDDVHILTVEEPVEYNLRGINQVQVREEIGLTFAAALRAFLRQSPNIIMVGEIRDTETAEIAIRAALTGHLVLSTIHTNDAPSTINRLIDMGIEPFLVASSLNLVQAQRLVRKVCTRCRTPVEPDYALLREAGINPDELDHKPVYQGKGCPECGYTGYKGRIAIFEVMDVTPEIREMILKQVSSTEIAEAARQQGMTMLRDDAMKKLKKGIISLEEVMRETASM</sequence>
<dbReference type="GO" id="GO:0009297">
    <property type="term" value="P:pilus assembly"/>
    <property type="evidence" value="ECO:0007669"/>
    <property type="project" value="InterPro"/>
</dbReference>
<dbReference type="AlphaFoldDB" id="A0A0S7WJD6"/>